<name>A0AA88Y2T2_PINIB</name>
<evidence type="ECO:0000313" key="1">
    <source>
        <dbReference type="EMBL" id="KAK3091549.1"/>
    </source>
</evidence>
<reference evidence="1" key="1">
    <citation type="submission" date="2019-08" db="EMBL/GenBank/DDBJ databases">
        <title>The improved chromosome-level genome for the pearl oyster Pinctada fucata martensii using PacBio sequencing and Hi-C.</title>
        <authorList>
            <person name="Zheng Z."/>
        </authorList>
    </citation>
    <scope>NUCLEOTIDE SEQUENCE</scope>
    <source>
        <strain evidence="1">ZZ-2019</strain>
        <tissue evidence="1">Adductor muscle</tissue>
    </source>
</reference>
<dbReference type="AlphaFoldDB" id="A0AA88Y2T2"/>
<dbReference type="EMBL" id="VSWD01000010">
    <property type="protein sequence ID" value="KAK3091549.1"/>
    <property type="molecule type" value="Genomic_DNA"/>
</dbReference>
<keyword evidence="2" id="KW-1185">Reference proteome</keyword>
<dbReference type="InterPro" id="IPR013785">
    <property type="entry name" value="Aldolase_TIM"/>
</dbReference>
<gene>
    <name evidence="1" type="ORF">FSP39_020695</name>
</gene>
<sequence>MYCGKAEDNTRKGDLLHEYVAAPTAKHRNITMQKYRVEKHRKGTRKAKHHNNTKTLNTKDNISRLCFHMNKTVMNNLAYFIPGTSFSIAKAMFSILSGYDVGPVRLPLTDMTQNEKDRLRNDLQDNEFV</sequence>
<protein>
    <submittedName>
        <fullName evidence="1">Uncharacterized protein</fullName>
    </submittedName>
</protein>
<organism evidence="1 2">
    <name type="scientific">Pinctada imbricata</name>
    <name type="common">Atlantic pearl-oyster</name>
    <name type="synonym">Pinctada martensii</name>
    <dbReference type="NCBI Taxonomy" id="66713"/>
    <lineage>
        <taxon>Eukaryota</taxon>
        <taxon>Metazoa</taxon>
        <taxon>Spiralia</taxon>
        <taxon>Lophotrochozoa</taxon>
        <taxon>Mollusca</taxon>
        <taxon>Bivalvia</taxon>
        <taxon>Autobranchia</taxon>
        <taxon>Pteriomorphia</taxon>
        <taxon>Pterioida</taxon>
        <taxon>Pterioidea</taxon>
        <taxon>Pteriidae</taxon>
        <taxon>Pinctada</taxon>
    </lineage>
</organism>
<comment type="caution">
    <text evidence="1">The sequence shown here is derived from an EMBL/GenBank/DDBJ whole genome shotgun (WGS) entry which is preliminary data.</text>
</comment>
<evidence type="ECO:0000313" key="2">
    <source>
        <dbReference type="Proteomes" id="UP001186944"/>
    </source>
</evidence>
<accession>A0AA88Y2T2</accession>
<proteinExistence type="predicted"/>
<dbReference type="Gene3D" id="3.20.20.70">
    <property type="entry name" value="Aldolase class I"/>
    <property type="match status" value="1"/>
</dbReference>
<dbReference type="SUPFAM" id="SSF51569">
    <property type="entry name" value="Aldolase"/>
    <property type="match status" value="1"/>
</dbReference>
<dbReference type="Proteomes" id="UP001186944">
    <property type="component" value="Unassembled WGS sequence"/>
</dbReference>